<keyword evidence="2" id="KW-1185">Reference proteome</keyword>
<dbReference type="Proteomes" id="UP001300012">
    <property type="component" value="Unassembled WGS sequence"/>
</dbReference>
<dbReference type="Pfam" id="PF04229">
    <property type="entry name" value="GrpB"/>
    <property type="match status" value="1"/>
</dbReference>
<organism evidence="1 2">
    <name type="scientific">Paenibacillus radicis</name>
    <name type="common">ex Xue et al. 2023</name>
    <dbReference type="NCBI Taxonomy" id="2972489"/>
    <lineage>
        <taxon>Bacteria</taxon>
        <taxon>Bacillati</taxon>
        <taxon>Bacillota</taxon>
        <taxon>Bacilli</taxon>
        <taxon>Bacillales</taxon>
        <taxon>Paenibacillaceae</taxon>
        <taxon>Paenibacillus</taxon>
    </lineage>
</organism>
<dbReference type="RefSeq" id="WP_258215356.1">
    <property type="nucleotide sequence ID" value="NZ_JANQBD010000016.1"/>
</dbReference>
<reference evidence="1 2" key="1">
    <citation type="submission" date="2022-08" db="EMBL/GenBank/DDBJ databases">
        <title>Paenibacillus endoradicis sp. nov., Paenibacillus radicibacter sp. nov and Paenibacillus pararadicis sp. nov., three cold-adapted plant growth-promoting bacteria isolated from root of Larix gmelinii in Great Khingan.</title>
        <authorList>
            <person name="Xue H."/>
        </authorList>
    </citation>
    <scope>NUCLEOTIDE SEQUENCE [LARGE SCALE GENOMIC DNA]</scope>
    <source>
        <strain evidence="1 2">N5-1-1-5</strain>
    </source>
</reference>
<name>A0ABT1YKT1_9BACL</name>
<dbReference type="SUPFAM" id="SSF81301">
    <property type="entry name" value="Nucleotidyltransferase"/>
    <property type="match status" value="1"/>
</dbReference>
<gene>
    <name evidence="1" type="ORF">NV381_21620</name>
</gene>
<proteinExistence type="predicted"/>
<dbReference type="EMBL" id="JANQBD010000016">
    <property type="protein sequence ID" value="MCR8633789.1"/>
    <property type="molecule type" value="Genomic_DNA"/>
</dbReference>
<dbReference type="PANTHER" id="PTHR34822">
    <property type="entry name" value="GRPB DOMAIN PROTEIN (AFU_ORTHOLOGUE AFUA_1G01530)"/>
    <property type="match status" value="1"/>
</dbReference>
<evidence type="ECO:0000313" key="2">
    <source>
        <dbReference type="Proteomes" id="UP001300012"/>
    </source>
</evidence>
<dbReference type="InterPro" id="IPR043519">
    <property type="entry name" value="NT_sf"/>
</dbReference>
<accession>A0ABT1YKT1</accession>
<protein>
    <submittedName>
        <fullName evidence="1">GrpB family protein</fullName>
    </submittedName>
</protein>
<dbReference type="Gene3D" id="3.30.460.10">
    <property type="entry name" value="Beta Polymerase, domain 2"/>
    <property type="match status" value="1"/>
</dbReference>
<evidence type="ECO:0000313" key="1">
    <source>
        <dbReference type="EMBL" id="MCR8633789.1"/>
    </source>
</evidence>
<dbReference type="InterPro" id="IPR007344">
    <property type="entry name" value="GrpB/CoaE"/>
</dbReference>
<comment type="caution">
    <text evidence="1">The sequence shown here is derived from an EMBL/GenBank/DDBJ whole genome shotgun (WGS) entry which is preliminary data.</text>
</comment>
<dbReference type="PANTHER" id="PTHR34822:SF1">
    <property type="entry name" value="GRPB FAMILY PROTEIN"/>
    <property type="match status" value="1"/>
</dbReference>
<sequence length="171" mass="20038">MVRKTAIEPWTEDWIQRYQSESELLAAILKENVVEIYHIGSTSVPQIGFAKPIVDILISALSIEQIDFYNETMTKHGYQPRGENGIAGRRYFIKGDPRIVHLHIYQQDDPHIKDHLDFKHYMIAHPENAAKYGELKLWLAKRYPDNTHLYQKNKEAFVSEMVDKAREWAKT</sequence>